<dbReference type="EMBL" id="CAJZBQ010000034">
    <property type="protein sequence ID" value="CAG9323627.1"/>
    <property type="molecule type" value="Genomic_DNA"/>
</dbReference>
<feature type="coiled-coil region" evidence="1">
    <location>
        <begin position="3"/>
        <end position="69"/>
    </location>
</feature>
<keyword evidence="1" id="KW-0175">Coiled coil</keyword>
<evidence type="ECO:0000313" key="3">
    <source>
        <dbReference type="Proteomes" id="UP001162131"/>
    </source>
</evidence>
<dbReference type="AlphaFoldDB" id="A0AAU9JEY6"/>
<evidence type="ECO:0000313" key="2">
    <source>
        <dbReference type="EMBL" id="CAG9323627.1"/>
    </source>
</evidence>
<sequence>MDIERIKEKLELREQQLRIMAEQLSEHLATLATNDQKIQELDERFNFLEKEAKKKQEMLNQELANKEILLSQLHSLESLFEGSVAKKEKQVLKPKINEEFKTTSNFVEFYSKIQFQPQVNSFKNFPQFPDSFDTKGIDLGLVKSISSGKIDIKTELKKMGIEI</sequence>
<protein>
    <submittedName>
        <fullName evidence="2">Uncharacterized protein</fullName>
    </submittedName>
</protein>
<organism evidence="2 3">
    <name type="scientific">Blepharisma stoltei</name>
    <dbReference type="NCBI Taxonomy" id="1481888"/>
    <lineage>
        <taxon>Eukaryota</taxon>
        <taxon>Sar</taxon>
        <taxon>Alveolata</taxon>
        <taxon>Ciliophora</taxon>
        <taxon>Postciliodesmatophora</taxon>
        <taxon>Heterotrichea</taxon>
        <taxon>Heterotrichida</taxon>
        <taxon>Blepharismidae</taxon>
        <taxon>Blepharisma</taxon>
    </lineage>
</organism>
<proteinExistence type="predicted"/>
<comment type="caution">
    <text evidence="2">The sequence shown here is derived from an EMBL/GenBank/DDBJ whole genome shotgun (WGS) entry which is preliminary data.</text>
</comment>
<reference evidence="2" key="1">
    <citation type="submission" date="2021-09" db="EMBL/GenBank/DDBJ databases">
        <authorList>
            <consortium name="AG Swart"/>
            <person name="Singh M."/>
            <person name="Singh A."/>
            <person name="Seah K."/>
            <person name="Emmerich C."/>
        </authorList>
    </citation>
    <scope>NUCLEOTIDE SEQUENCE</scope>
    <source>
        <strain evidence="2">ATCC30299</strain>
    </source>
</reference>
<accession>A0AAU9JEY6</accession>
<evidence type="ECO:0000256" key="1">
    <source>
        <dbReference type="SAM" id="Coils"/>
    </source>
</evidence>
<gene>
    <name evidence="2" type="ORF">BSTOLATCC_MIC34276</name>
</gene>
<keyword evidence="3" id="KW-1185">Reference proteome</keyword>
<dbReference type="Proteomes" id="UP001162131">
    <property type="component" value="Unassembled WGS sequence"/>
</dbReference>
<name>A0AAU9JEY6_9CILI</name>